<feature type="transmembrane region" description="Helical" evidence="2">
    <location>
        <begin position="272"/>
        <end position="305"/>
    </location>
</feature>
<feature type="region of interest" description="Disordered" evidence="1">
    <location>
        <begin position="1"/>
        <end position="75"/>
    </location>
</feature>
<feature type="transmembrane region" description="Helical" evidence="2">
    <location>
        <begin position="589"/>
        <end position="608"/>
    </location>
</feature>
<keyword evidence="2" id="KW-1133">Transmembrane helix</keyword>
<sequence>MPEASPPAMAPDASAANKGGGRGESGDAENANTPPSVASLSQDAPREHPAASAMPPASTAEAAGQLRQRTVHPATAKACETPPLLSTATTFVSPFSASSACQYLAQVADSSSASQRGAAPATLISSPPTIQVSAAPSPAAPLGRGVPTRWQMPRLRSLLKKGTSRFTRKTLWDYCDEWKTRFWDMLQLSPGEREETDIFEADKKGNTVHPLRLDRPAGVEGDDDDEELVLEDEDDGRMNIFPRRFAYDKRERAYIRSNHCLVTRRFSEPYRLGMTIVASICSLAAFGALFWEVVFPAIFLGSAFRPVPLMTFGAPSPLSILPARAFALSALTWAACLLIVAASVSLPVLVFLHTSFRSFSSPSAPILSSSRGLSGASSSASAAYSPYFSLDAPFNLLPPTRRLSAASLQAPLPAHSTSHSASPSFSSLQDAEDAFLASTFLRIYHRCVLGDFRGAETVADSAAALARSSEWRHEQEVKVEQRREDEGRRSFEREDEERTGGRRTVAPVVPPRALARAMEDNKKLYDHFQRKRRESEARKALMCSITDFAMHPSAVKLPSSEEEEEKRQLAPLLALEDSVRDHIVRSARMLASAAIACYIARALLLLPVHEARLLVPVGGEPRGTSPLFWSADDSVRIVSASPLSLASPFPLVLDAYARWLSVDVAPIVLLLQFAAAALLVRPREELGVLRKLMRINCFVLVCAGAAQLAFSDASTGLGALTKATWVSDAVQATLVIALGIALRAILLYVLLLASGLLDKSTRQLFLARFPPSSALLFPASSPFLPALSPGVLCATSRTAAAAATILTLAIKKHNSKGAAAMPPLKRGAAGTPPCAVSLLARAASQGPNDEL</sequence>
<organism evidence="3 4">
    <name type="scientific">Besnoitia besnoiti</name>
    <name type="common">Apicomplexan protozoan</name>
    <dbReference type="NCBI Taxonomy" id="94643"/>
    <lineage>
        <taxon>Eukaryota</taxon>
        <taxon>Sar</taxon>
        <taxon>Alveolata</taxon>
        <taxon>Apicomplexa</taxon>
        <taxon>Conoidasida</taxon>
        <taxon>Coccidia</taxon>
        <taxon>Eucoccidiorida</taxon>
        <taxon>Eimeriorina</taxon>
        <taxon>Sarcocystidae</taxon>
        <taxon>Besnoitia</taxon>
    </lineage>
</organism>
<evidence type="ECO:0000313" key="3">
    <source>
        <dbReference type="EMBL" id="PFH38120.1"/>
    </source>
</evidence>
<comment type="caution">
    <text evidence="3">The sequence shown here is derived from an EMBL/GenBank/DDBJ whole genome shotgun (WGS) entry which is preliminary data.</text>
</comment>
<gene>
    <name evidence="3" type="ORF">BESB_004610</name>
</gene>
<dbReference type="OrthoDB" id="332638at2759"/>
<feature type="compositionally biased region" description="Polar residues" evidence="1">
    <location>
        <begin position="30"/>
        <end position="42"/>
    </location>
</feature>
<dbReference type="RefSeq" id="XP_029222129.1">
    <property type="nucleotide sequence ID" value="XM_029359216.1"/>
</dbReference>
<dbReference type="Proteomes" id="UP000224006">
    <property type="component" value="Chromosome I"/>
</dbReference>
<proteinExistence type="predicted"/>
<dbReference type="AlphaFoldDB" id="A0A2A9MQ74"/>
<feature type="transmembrane region" description="Helical" evidence="2">
    <location>
        <begin position="325"/>
        <end position="352"/>
    </location>
</feature>
<dbReference type="KEGG" id="bbes:BESB_004610"/>
<dbReference type="EMBL" id="NWUJ01000001">
    <property type="protein sequence ID" value="PFH38120.1"/>
    <property type="molecule type" value="Genomic_DNA"/>
</dbReference>
<keyword evidence="2" id="KW-0472">Membrane</keyword>
<evidence type="ECO:0008006" key="5">
    <source>
        <dbReference type="Google" id="ProtNLM"/>
    </source>
</evidence>
<keyword evidence="4" id="KW-1185">Reference proteome</keyword>
<feature type="region of interest" description="Disordered" evidence="1">
    <location>
        <begin position="119"/>
        <end position="147"/>
    </location>
</feature>
<reference evidence="3 4" key="1">
    <citation type="submission" date="2017-09" db="EMBL/GenBank/DDBJ databases">
        <title>Genome sequencing of Besnoitia besnoiti strain Bb-Ger1.</title>
        <authorList>
            <person name="Schares G."/>
            <person name="Venepally P."/>
            <person name="Lorenzi H.A."/>
        </authorList>
    </citation>
    <scope>NUCLEOTIDE SEQUENCE [LARGE SCALE GENOMIC DNA]</scope>
    <source>
        <strain evidence="3 4">Bb-Ger1</strain>
    </source>
</reference>
<evidence type="ECO:0000256" key="2">
    <source>
        <dbReference type="SAM" id="Phobius"/>
    </source>
</evidence>
<feature type="compositionally biased region" description="Low complexity" evidence="1">
    <location>
        <begin position="50"/>
        <end position="63"/>
    </location>
</feature>
<feature type="transmembrane region" description="Helical" evidence="2">
    <location>
        <begin position="730"/>
        <end position="753"/>
    </location>
</feature>
<accession>A0A2A9MQ74</accession>
<dbReference type="VEuPathDB" id="ToxoDB:BESB_004610"/>
<feature type="compositionally biased region" description="Polar residues" evidence="1">
    <location>
        <begin position="123"/>
        <end position="134"/>
    </location>
</feature>
<feature type="transmembrane region" description="Helical" evidence="2">
    <location>
        <begin position="656"/>
        <end position="680"/>
    </location>
</feature>
<feature type="region of interest" description="Disordered" evidence="1">
    <location>
        <begin position="470"/>
        <end position="502"/>
    </location>
</feature>
<feature type="compositionally biased region" description="Basic and acidic residues" evidence="1">
    <location>
        <begin position="470"/>
        <end position="500"/>
    </location>
</feature>
<dbReference type="GeneID" id="40305524"/>
<name>A0A2A9MQ74_BESBE</name>
<feature type="transmembrane region" description="Helical" evidence="2">
    <location>
        <begin position="692"/>
        <end position="710"/>
    </location>
</feature>
<protein>
    <recommendedName>
        <fullName evidence="5">Transmembrane protein</fullName>
    </recommendedName>
</protein>
<keyword evidence="2" id="KW-0812">Transmembrane</keyword>
<evidence type="ECO:0000256" key="1">
    <source>
        <dbReference type="SAM" id="MobiDB-lite"/>
    </source>
</evidence>
<evidence type="ECO:0000313" key="4">
    <source>
        <dbReference type="Proteomes" id="UP000224006"/>
    </source>
</evidence>